<dbReference type="InterPro" id="IPR057326">
    <property type="entry name" value="KR_dom"/>
</dbReference>
<keyword evidence="3" id="KW-0808">Transferase</keyword>
<dbReference type="InterPro" id="IPR032821">
    <property type="entry name" value="PKS_assoc"/>
</dbReference>
<feature type="domain" description="Ketosynthase family 3 (KS3)" evidence="6">
    <location>
        <begin position="33"/>
        <end position="442"/>
    </location>
</feature>
<dbReference type="InterPro" id="IPR020806">
    <property type="entry name" value="PKS_PP-bd"/>
</dbReference>
<organism evidence="7 8">
    <name type="scientific">Actinophytocola gossypii</name>
    <dbReference type="NCBI Taxonomy" id="2812003"/>
    <lineage>
        <taxon>Bacteria</taxon>
        <taxon>Bacillati</taxon>
        <taxon>Actinomycetota</taxon>
        <taxon>Actinomycetes</taxon>
        <taxon>Pseudonocardiales</taxon>
        <taxon>Pseudonocardiaceae</taxon>
    </lineage>
</organism>
<sequence length="1503" mass="157261">MADADELRTYLRRATTELAHSRAELREARAREHTPIAIVSMACRYPGGVASPEDLWRLVADEVDAIGEFPTDRGWDLDRIYDPEPGLPDRTYVRHGGFLYDAGEFDAAFFGISPREALRADPQRRLLLELAWESLERAGIDPTSLAGSPTGVFAGVMYHDYAGGGPVGSMVSGQLSYTFGLEGPSVTVDTACSSSLVAVHQAVRSLRRGECTLALAGGVTVMGTPELFVDFSRQRALAPDGRCKSFADAADGAAWSEGAGLLLLERLPDARRNGHQVLAVLRGSAVNSDGASNGMSAPSGPAQQRVIRAALADAELAESDVDAVEAHGTGTTLGDPIEAQALLATYGRDRDEPLWLGSVKSNLGHPQAAAGVAGVIKMVQAMRHGILPRTLHVDRPTTQVDWTGGVELLTEARKWPVTGRPRRAAVSSFGFSGTNAHVVLEEAEPVPEREGTTRATGTYDSRSLALVLSARSVDALRAQAARLLPVVDGGQALVDVAGSLVTRRAALPHRAVVLAADRDAAGHGLRALAAGSETGGVVTGSVTAGRVAFVCTGQGAQRPGMGRELAEAYPVFAEAFGAVCERIDPLLPAPLRAVVFGGDPDRLRQTVFTQAGLFAVEVALIRLLESWGVRPDLVAGHSIGEVVAAHVAGVLSLDDACRLVAARGSLMQALPAGGAMLAVRAGEDEVAPFLGTEVGIAAVNAPGSLVLSGSAGAVAEAADRLAATGHRTAWLRVSHAFHSPLMDPMLAEFHAVASTVTFAPPTIPLVSTVTGQPVEPCTADYWTEQVRRPVRFADAVAALEAAGATTFVEIGPDAVLTGPAAESLTGDTAAVLPTLRAGQPEPLALATALARLHVRGAGPDWAAVFGPHQPVDLPTYPFQRERFWWNPEPAAPKSTVDDLRYRVRWRPVPDRPDRPAGEWIVVTPAGRQAPALPGLAARLVEYAGEDRAALAARLRELPPATGVLSLLAADTDLEPGHPTLTRGTAATVVLLQALADAGHSAPVWCATTQAVAVDDTDHAPDERQAALWGLGAVLALDHPDTWGGLVDLPSAPDERATERLLATLAGGEDQVAIRATGRYARRLVRAEPAGSPGWRPSGTVLVTGGTGALGGHVARWLAANGAEHVVLTSRRGPDAPGDWTGLPVTVEACDVTDRAALAALLDRLPGLTAVVHAAGVLDHETPLADTTVADFAAAGLAKVAGARNLDELLADTPLDAFVLFTSGAAVWGTSGQAAYGSANAVLDALARRRRATGQPATAIAWGPWAGGGMVDETASAHLRRLGIGELDPWRAVELLAEATGPDPNLVVADIDWTRYGPILTAARPRPLVEELVPAAPPAEPEPARFTLTGRTPPEQERELVALVREHAAAVLGHPGAGAVEAGATFKDLGFDSVSAVEFRNRLADAVGRRLPTTMIFDHATPTALAAYLRAELAGDTQDGVEPVLARLEALALSSDDIERTRITDRLRALVTTLHGPGPDDDVADRLAAATADDVFDFIDKELG</sequence>
<keyword evidence="4 7" id="KW-0012">Acyltransferase</keyword>
<dbReference type="Pfam" id="PF02801">
    <property type="entry name" value="Ketoacyl-synt_C"/>
    <property type="match status" value="1"/>
</dbReference>
<keyword evidence="1" id="KW-0596">Phosphopantetheine</keyword>
<dbReference type="InterPro" id="IPR009081">
    <property type="entry name" value="PP-bd_ACP"/>
</dbReference>
<dbReference type="SMART" id="SM00825">
    <property type="entry name" value="PKS_KS"/>
    <property type="match status" value="1"/>
</dbReference>
<dbReference type="CDD" id="cd08952">
    <property type="entry name" value="KR_1_SDR_x"/>
    <property type="match status" value="1"/>
</dbReference>
<dbReference type="InterPro" id="IPR014030">
    <property type="entry name" value="Ketoacyl_synth_N"/>
</dbReference>
<protein>
    <submittedName>
        <fullName evidence="7">Acyltransferase domain-containing protein</fullName>
    </submittedName>
</protein>
<dbReference type="InterPro" id="IPR018201">
    <property type="entry name" value="Ketoacyl_synth_AS"/>
</dbReference>
<dbReference type="PROSITE" id="PS00606">
    <property type="entry name" value="KS3_1"/>
    <property type="match status" value="1"/>
</dbReference>
<dbReference type="InterPro" id="IPR016036">
    <property type="entry name" value="Malonyl_transacylase_ACP-bd"/>
</dbReference>
<dbReference type="CDD" id="cd00833">
    <property type="entry name" value="PKS"/>
    <property type="match status" value="1"/>
</dbReference>
<dbReference type="InterPro" id="IPR014031">
    <property type="entry name" value="Ketoacyl_synth_C"/>
</dbReference>
<dbReference type="Pfam" id="PF00109">
    <property type="entry name" value="ketoacyl-synt"/>
    <property type="match status" value="1"/>
</dbReference>
<dbReference type="Gene3D" id="3.40.366.10">
    <property type="entry name" value="Malonyl-Coenzyme A Acyl Carrier Protein, domain 2"/>
    <property type="match status" value="1"/>
</dbReference>
<dbReference type="InterPro" id="IPR036736">
    <property type="entry name" value="ACP-like_sf"/>
</dbReference>
<dbReference type="SMART" id="SM00822">
    <property type="entry name" value="PKS_KR"/>
    <property type="match status" value="1"/>
</dbReference>
<dbReference type="InterPro" id="IPR013968">
    <property type="entry name" value="PKS_KR"/>
</dbReference>
<evidence type="ECO:0000313" key="8">
    <source>
        <dbReference type="Proteomes" id="UP001156441"/>
    </source>
</evidence>
<dbReference type="Proteomes" id="UP001156441">
    <property type="component" value="Unassembled WGS sequence"/>
</dbReference>
<dbReference type="Gene3D" id="3.40.47.10">
    <property type="match status" value="1"/>
</dbReference>
<reference evidence="7 8" key="1">
    <citation type="submission" date="2021-02" db="EMBL/GenBank/DDBJ databases">
        <title>Actinophytocola xerophila sp. nov., isolated from soil of cotton cropping field.</title>
        <authorList>
            <person name="Huang R."/>
            <person name="Chen X."/>
            <person name="Ge X."/>
            <person name="Liu W."/>
        </authorList>
    </citation>
    <scope>NUCLEOTIDE SEQUENCE [LARGE SCALE GENOMIC DNA]</scope>
    <source>
        <strain evidence="7 8">S1-96</strain>
    </source>
</reference>
<name>A0ABT2JB85_9PSEU</name>
<keyword evidence="8" id="KW-1185">Reference proteome</keyword>
<dbReference type="GO" id="GO:0016746">
    <property type="term" value="F:acyltransferase activity"/>
    <property type="evidence" value="ECO:0007669"/>
    <property type="project" value="UniProtKB-KW"/>
</dbReference>
<evidence type="ECO:0000256" key="4">
    <source>
        <dbReference type="ARBA" id="ARBA00023315"/>
    </source>
</evidence>
<dbReference type="InterPro" id="IPR016035">
    <property type="entry name" value="Acyl_Trfase/lysoPLipase"/>
</dbReference>
<dbReference type="PROSITE" id="PS52004">
    <property type="entry name" value="KS3_2"/>
    <property type="match status" value="1"/>
</dbReference>
<dbReference type="EMBL" id="JAFFZE010000014">
    <property type="protein sequence ID" value="MCT2585128.1"/>
    <property type="molecule type" value="Genomic_DNA"/>
</dbReference>
<evidence type="ECO:0000256" key="1">
    <source>
        <dbReference type="ARBA" id="ARBA00022450"/>
    </source>
</evidence>
<dbReference type="InterPro" id="IPR016039">
    <property type="entry name" value="Thiolase-like"/>
</dbReference>
<evidence type="ECO:0000256" key="2">
    <source>
        <dbReference type="ARBA" id="ARBA00022553"/>
    </source>
</evidence>
<dbReference type="SUPFAM" id="SSF47336">
    <property type="entry name" value="ACP-like"/>
    <property type="match status" value="1"/>
</dbReference>
<proteinExistence type="predicted"/>
<dbReference type="Gene3D" id="1.10.1200.10">
    <property type="entry name" value="ACP-like"/>
    <property type="match status" value="1"/>
</dbReference>
<dbReference type="SMART" id="SM01294">
    <property type="entry name" value="PKS_PP_betabranch"/>
    <property type="match status" value="1"/>
</dbReference>
<dbReference type="PROSITE" id="PS50075">
    <property type="entry name" value="CARRIER"/>
    <property type="match status" value="1"/>
</dbReference>
<evidence type="ECO:0000313" key="7">
    <source>
        <dbReference type="EMBL" id="MCT2585128.1"/>
    </source>
</evidence>
<dbReference type="SUPFAM" id="SSF52151">
    <property type="entry name" value="FabD/lysophospholipase-like"/>
    <property type="match status" value="1"/>
</dbReference>
<evidence type="ECO:0000259" key="5">
    <source>
        <dbReference type="PROSITE" id="PS50075"/>
    </source>
</evidence>
<dbReference type="InterPro" id="IPR036291">
    <property type="entry name" value="NAD(P)-bd_dom_sf"/>
</dbReference>
<dbReference type="PANTHER" id="PTHR43775:SF51">
    <property type="entry name" value="INACTIVE PHENOLPHTHIOCEROL SYNTHESIS POLYKETIDE SYNTHASE TYPE I PKS1-RELATED"/>
    <property type="match status" value="1"/>
</dbReference>
<evidence type="ECO:0000256" key="3">
    <source>
        <dbReference type="ARBA" id="ARBA00022679"/>
    </source>
</evidence>
<dbReference type="Gene3D" id="3.30.70.3290">
    <property type="match status" value="1"/>
</dbReference>
<dbReference type="Pfam" id="PF00550">
    <property type="entry name" value="PP-binding"/>
    <property type="match status" value="1"/>
</dbReference>
<gene>
    <name evidence="7" type="ORF">JT362_18595</name>
</gene>
<dbReference type="SUPFAM" id="SSF53901">
    <property type="entry name" value="Thiolase-like"/>
    <property type="match status" value="1"/>
</dbReference>
<dbReference type="Pfam" id="PF16197">
    <property type="entry name" value="KAsynt_C_assoc"/>
    <property type="match status" value="1"/>
</dbReference>
<accession>A0ABT2JB85</accession>
<dbReference type="SUPFAM" id="SSF51735">
    <property type="entry name" value="NAD(P)-binding Rossmann-fold domains"/>
    <property type="match status" value="2"/>
</dbReference>
<dbReference type="Pfam" id="PF00698">
    <property type="entry name" value="Acyl_transf_1"/>
    <property type="match status" value="1"/>
</dbReference>
<dbReference type="Gene3D" id="3.40.50.720">
    <property type="entry name" value="NAD(P)-binding Rossmann-like Domain"/>
    <property type="match status" value="1"/>
</dbReference>
<evidence type="ECO:0000259" key="6">
    <source>
        <dbReference type="PROSITE" id="PS52004"/>
    </source>
</evidence>
<dbReference type="InterPro" id="IPR001227">
    <property type="entry name" value="Ac_transferase_dom_sf"/>
</dbReference>
<dbReference type="SMART" id="SM00823">
    <property type="entry name" value="PKS_PP"/>
    <property type="match status" value="1"/>
</dbReference>
<dbReference type="PANTHER" id="PTHR43775">
    <property type="entry name" value="FATTY ACID SYNTHASE"/>
    <property type="match status" value="1"/>
</dbReference>
<dbReference type="InterPro" id="IPR020841">
    <property type="entry name" value="PKS_Beta-ketoAc_synthase_dom"/>
</dbReference>
<dbReference type="InterPro" id="IPR014043">
    <property type="entry name" value="Acyl_transferase_dom"/>
</dbReference>
<dbReference type="Pfam" id="PF08659">
    <property type="entry name" value="KR"/>
    <property type="match status" value="1"/>
</dbReference>
<comment type="caution">
    <text evidence="7">The sequence shown here is derived from an EMBL/GenBank/DDBJ whole genome shotgun (WGS) entry which is preliminary data.</text>
</comment>
<dbReference type="InterPro" id="IPR050091">
    <property type="entry name" value="PKS_NRPS_Biosynth_Enz"/>
</dbReference>
<feature type="domain" description="Carrier" evidence="5">
    <location>
        <begin position="1357"/>
        <end position="1432"/>
    </location>
</feature>
<dbReference type="SMART" id="SM00827">
    <property type="entry name" value="PKS_AT"/>
    <property type="match status" value="1"/>
</dbReference>
<dbReference type="SUPFAM" id="SSF55048">
    <property type="entry name" value="Probable ACP-binding domain of malonyl-CoA ACP transacylase"/>
    <property type="match status" value="1"/>
</dbReference>
<keyword evidence="2" id="KW-0597">Phosphoprotein</keyword>